<evidence type="ECO:0000313" key="14">
    <source>
        <dbReference type="Proteomes" id="UP000441208"/>
    </source>
</evidence>
<gene>
    <name evidence="8" type="ORF">PF001_g18205</name>
    <name evidence="6" type="ORF">PF002_g29760</name>
    <name evidence="7" type="ORF">PF005_g19372</name>
    <name evidence="5" type="ORF">PF006_g18430</name>
    <name evidence="4" type="ORF">PF007_g27474</name>
    <name evidence="3" type="ORF">PF009_g25278</name>
</gene>
<dbReference type="Proteomes" id="UP000441208">
    <property type="component" value="Unassembled WGS sequence"/>
</dbReference>
<keyword evidence="2" id="KW-0472">Membrane</keyword>
<dbReference type="Proteomes" id="UP000433483">
    <property type="component" value="Unassembled WGS sequence"/>
</dbReference>
<organism evidence="3 9">
    <name type="scientific">Phytophthora fragariae</name>
    <dbReference type="NCBI Taxonomy" id="53985"/>
    <lineage>
        <taxon>Eukaryota</taxon>
        <taxon>Sar</taxon>
        <taxon>Stramenopiles</taxon>
        <taxon>Oomycota</taxon>
        <taxon>Peronosporomycetes</taxon>
        <taxon>Peronosporales</taxon>
        <taxon>Peronosporaceae</taxon>
        <taxon>Phytophthora</taxon>
    </lineage>
</organism>
<accession>A0A6A3DSE3</accession>
<evidence type="ECO:0000313" key="11">
    <source>
        <dbReference type="Proteomes" id="UP000437068"/>
    </source>
</evidence>
<keyword evidence="2" id="KW-1133">Transmembrane helix</keyword>
<evidence type="ECO:0000313" key="4">
    <source>
        <dbReference type="EMBL" id="KAE9069026.1"/>
    </source>
</evidence>
<evidence type="ECO:0000313" key="13">
    <source>
        <dbReference type="Proteomes" id="UP000440732"/>
    </source>
</evidence>
<reference evidence="9 10" key="1">
    <citation type="submission" date="2018-08" db="EMBL/GenBank/DDBJ databases">
        <title>Genomic investigation of the strawberry pathogen Phytophthora fragariae indicates pathogenicity is determined by transcriptional variation in three key races.</title>
        <authorList>
            <person name="Adams T.M."/>
            <person name="Armitage A.D."/>
            <person name="Sobczyk M.K."/>
            <person name="Bates H.J."/>
            <person name="Dunwell J.M."/>
            <person name="Nellist C.F."/>
            <person name="Harrison R.J."/>
        </authorList>
    </citation>
    <scope>NUCLEOTIDE SEQUENCE [LARGE SCALE GENOMIC DNA]</scope>
    <source>
        <strain evidence="8 11">A4</strain>
        <strain evidence="6 12">BC-1</strain>
        <strain evidence="7 10">NOV-27</strain>
        <strain evidence="5 13">NOV-5</strain>
        <strain evidence="4 14">NOV-71</strain>
        <strain evidence="3 9">NOV-9</strain>
    </source>
</reference>
<dbReference type="Proteomes" id="UP000429523">
    <property type="component" value="Unassembled WGS sequence"/>
</dbReference>
<protein>
    <submittedName>
        <fullName evidence="3">Uncharacterized protein</fullName>
    </submittedName>
</protein>
<dbReference type="Proteomes" id="UP000440732">
    <property type="component" value="Unassembled WGS sequence"/>
</dbReference>
<dbReference type="Proteomes" id="UP000437068">
    <property type="component" value="Unassembled WGS sequence"/>
</dbReference>
<evidence type="ECO:0000313" key="5">
    <source>
        <dbReference type="EMBL" id="KAE9119095.1"/>
    </source>
</evidence>
<dbReference type="EMBL" id="QXGA01001434">
    <property type="protein sequence ID" value="KAE9119095.1"/>
    <property type="molecule type" value="Genomic_DNA"/>
</dbReference>
<dbReference type="EMBL" id="QXGF01002485">
    <property type="protein sequence ID" value="KAE8924489.1"/>
    <property type="molecule type" value="Genomic_DNA"/>
</dbReference>
<comment type="caution">
    <text evidence="3">The sequence shown here is derived from an EMBL/GenBank/DDBJ whole genome shotgun (WGS) entry which is preliminary data.</text>
</comment>
<evidence type="ECO:0000313" key="7">
    <source>
        <dbReference type="EMBL" id="KAE9190145.1"/>
    </source>
</evidence>
<proteinExistence type="predicted"/>
<dbReference type="AlphaFoldDB" id="A0A6A3DSE3"/>
<keyword evidence="10" id="KW-1185">Reference proteome</keyword>
<dbReference type="EMBL" id="QXFZ01003446">
    <property type="protein sequence ID" value="KAE9069026.1"/>
    <property type="molecule type" value="Genomic_DNA"/>
</dbReference>
<evidence type="ECO:0000256" key="1">
    <source>
        <dbReference type="SAM" id="MobiDB-lite"/>
    </source>
</evidence>
<feature type="transmembrane region" description="Helical" evidence="2">
    <location>
        <begin position="99"/>
        <end position="128"/>
    </location>
</feature>
<evidence type="ECO:0000313" key="10">
    <source>
        <dbReference type="Proteomes" id="UP000433483"/>
    </source>
</evidence>
<dbReference type="Proteomes" id="UP000440367">
    <property type="component" value="Unassembled WGS sequence"/>
</dbReference>
<dbReference type="OrthoDB" id="126664at2759"/>
<evidence type="ECO:0000313" key="6">
    <source>
        <dbReference type="EMBL" id="KAE9171697.1"/>
    </source>
</evidence>
<evidence type="ECO:0000256" key="2">
    <source>
        <dbReference type="SAM" id="Phobius"/>
    </source>
</evidence>
<feature type="region of interest" description="Disordered" evidence="1">
    <location>
        <begin position="1"/>
        <end position="45"/>
    </location>
</feature>
<dbReference type="EMBL" id="QXGB01001478">
    <property type="protein sequence ID" value="KAE9190145.1"/>
    <property type="molecule type" value="Genomic_DNA"/>
</dbReference>
<sequence length="143" mass="15680">MASDQVRDPARRAVPRAPPTRAHSDSSESSSGQRRRARPASARFAQMPSPFHNLLTARQRRRTFSGTSGEFGELLNLESSTAKSVEVFRGEVRGILHGIFFVMLMRFVLVLVVTVGTLGVAAVVILMVKEPGASLTSYLLFYS</sequence>
<feature type="compositionally biased region" description="Basic and acidic residues" evidence="1">
    <location>
        <begin position="1"/>
        <end position="11"/>
    </location>
</feature>
<dbReference type="EMBL" id="QXGD01004236">
    <property type="protein sequence ID" value="KAE9171697.1"/>
    <property type="molecule type" value="Genomic_DNA"/>
</dbReference>
<dbReference type="EMBL" id="QXGE01001371">
    <property type="protein sequence ID" value="KAE9293550.1"/>
    <property type="molecule type" value="Genomic_DNA"/>
</dbReference>
<keyword evidence="2" id="KW-0812">Transmembrane</keyword>
<evidence type="ECO:0000313" key="9">
    <source>
        <dbReference type="Proteomes" id="UP000429523"/>
    </source>
</evidence>
<name>A0A6A3DSE3_9STRA</name>
<evidence type="ECO:0000313" key="8">
    <source>
        <dbReference type="EMBL" id="KAE9293550.1"/>
    </source>
</evidence>
<evidence type="ECO:0000313" key="12">
    <source>
        <dbReference type="Proteomes" id="UP000440367"/>
    </source>
</evidence>
<evidence type="ECO:0000313" key="3">
    <source>
        <dbReference type="EMBL" id="KAE8924489.1"/>
    </source>
</evidence>